<dbReference type="InterPro" id="IPR003441">
    <property type="entry name" value="NAC-dom"/>
</dbReference>
<keyword evidence="1" id="KW-0805">Transcription regulation</keyword>
<evidence type="ECO:0000256" key="1">
    <source>
        <dbReference type="ARBA" id="ARBA00023015"/>
    </source>
</evidence>
<evidence type="ECO:0000313" key="6">
    <source>
        <dbReference type="EMBL" id="KAE8037171.1"/>
    </source>
</evidence>
<keyword evidence="2" id="KW-0238">DNA-binding</keyword>
<feature type="domain" description="NAC" evidence="5">
    <location>
        <begin position="51"/>
        <end position="195"/>
    </location>
</feature>
<dbReference type="PANTHER" id="PTHR31719">
    <property type="entry name" value="NAC TRANSCRIPTION FACTOR 56"/>
    <property type="match status" value="1"/>
</dbReference>
<dbReference type="PROSITE" id="PS51005">
    <property type="entry name" value="NAC"/>
    <property type="match status" value="1"/>
</dbReference>
<evidence type="ECO:0000313" key="7">
    <source>
        <dbReference type="Proteomes" id="UP000327013"/>
    </source>
</evidence>
<dbReference type="AlphaFoldDB" id="A0A660KN96"/>
<dbReference type="GO" id="GO:0003677">
    <property type="term" value="F:DNA binding"/>
    <property type="evidence" value="ECO:0007669"/>
    <property type="project" value="UniProtKB-KW"/>
</dbReference>
<dbReference type="PANTHER" id="PTHR31719:SF179">
    <property type="entry name" value="OS08G0148400 PROTEIN"/>
    <property type="match status" value="1"/>
</dbReference>
<keyword evidence="4" id="KW-0539">Nucleus</keyword>
<dbReference type="Gene3D" id="2.170.150.80">
    <property type="entry name" value="NAC domain"/>
    <property type="match status" value="1"/>
</dbReference>
<dbReference type="SUPFAM" id="SSF101941">
    <property type="entry name" value="NAC domain"/>
    <property type="match status" value="1"/>
</dbReference>
<name>A0A660KN96_9ROSI</name>
<dbReference type="OrthoDB" id="1848784at2759"/>
<sequence>MSFPSERGRATMEVKRNIPSEFSLLPCDDHPIDITTRKGKREDQDEVFSTLPTGYRFCPDDVELIRFYLKPKVFNNPLPPNQIIDLDIYLYSPDIFAEATSKQYGGETKMYFFTPRYRKYPNGNRPNRAAGDGFWRPIAAKKQVKDSTNTVIGFKQTLTFYKGKSPEGHKTNWNMHEYRIINPPSRTRIDRNDMKDAPRGAVGGGADVGLVLGHDVLQALVVQALAEAEGDNGPMLGLEAHAWLGGWGELARFH</sequence>
<reference evidence="6 7" key="1">
    <citation type="submission" date="2019-06" db="EMBL/GenBank/DDBJ databases">
        <title>A chromosomal-level reference genome of Carpinus fangiana (Coryloideae, Betulaceae).</title>
        <authorList>
            <person name="Yang X."/>
            <person name="Wang Z."/>
            <person name="Zhang L."/>
            <person name="Hao G."/>
            <person name="Liu J."/>
            <person name="Yang Y."/>
        </authorList>
    </citation>
    <scope>NUCLEOTIDE SEQUENCE [LARGE SCALE GENOMIC DNA]</scope>
    <source>
        <strain evidence="6">Cfa_2016G</strain>
        <tissue evidence="6">Leaf</tissue>
    </source>
</reference>
<dbReference type="GO" id="GO:0006355">
    <property type="term" value="P:regulation of DNA-templated transcription"/>
    <property type="evidence" value="ECO:0007669"/>
    <property type="project" value="InterPro"/>
</dbReference>
<keyword evidence="7" id="KW-1185">Reference proteome</keyword>
<evidence type="ECO:0000256" key="2">
    <source>
        <dbReference type="ARBA" id="ARBA00023125"/>
    </source>
</evidence>
<evidence type="ECO:0000256" key="3">
    <source>
        <dbReference type="ARBA" id="ARBA00023163"/>
    </source>
</evidence>
<protein>
    <recommendedName>
        <fullName evidence="5">NAC domain-containing protein</fullName>
    </recommendedName>
</protein>
<evidence type="ECO:0000256" key="4">
    <source>
        <dbReference type="ARBA" id="ARBA00023242"/>
    </source>
</evidence>
<accession>A0A660KN96</accession>
<gene>
    <name evidence="6" type="ORF">FH972_009784</name>
</gene>
<keyword evidence="3" id="KW-0804">Transcription</keyword>
<dbReference type="InterPro" id="IPR036093">
    <property type="entry name" value="NAC_dom_sf"/>
</dbReference>
<dbReference type="Pfam" id="PF02365">
    <property type="entry name" value="NAM"/>
    <property type="match status" value="1"/>
</dbReference>
<evidence type="ECO:0000259" key="5">
    <source>
        <dbReference type="PROSITE" id="PS51005"/>
    </source>
</evidence>
<proteinExistence type="predicted"/>
<organism evidence="6 7">
    <name type="scientific">Carpinus fangiana</name>
    <dbReference type="NCBI Taxonomy" id="176857"/>
    <lineage>
        <taxon>Eukaryota</taxon>
        <taxon>Viridiplantae</taxon>
        <taxon>Streptophyta</taxon>
        <taxon>Embryophyta</taxon>
        <taxon>Tracheophyta</taxon>
        <taxon>Spermatophyta</taxon>
        <taxon>Magnoliopsida</taxon>
        <taxon>eudicotyledons</taxon>
        <taxon>Gunneridae</taxon>
        <taxon>Pentapetalae</taxon>
        <taxon>rosids</taxon>
        <taxon>fabids</taxon>
        <taxon>Fagales</taxon>
        <taxon>Betulaceae</taxon>
        <taxon>Carpinus</taxon>
    </lineage>
</organism>
<dbReference type="Proteomes" id="UP000327013">
    <property type="component" value="Chromosome 4"/>
</dbReference>
<dbReference type="EMBL" id="CM017324">
    <property type="protein sequence ID" value="KAE8037171.1"/>
    <property type="molecule type" value="Genomic_DNA"/>
</dbReference>